<comment type="caution">
    <text evidence="5">The sequence shown here is derived from an EMBL/GenBank/DDBJ whole genome shotgun (WGS) entry which is preliminary data.</text>
</comment>
<dbReference type="InterPro" id="IPR000424">
    <property type="entry name" value="Primosome_PriB/ssb"/>
</dbReference>
<dbReference type="InterPro" id="IPR007110">
    <property type="entry name" value="Ig-like_dom"/>
</dbReference>
<reference evidence="6" key="1">
    <citation type="journal article" date="2019" name="Int. J. Syst. Evol. Microbiol.">
        <title>The Global Catalogue of Microorganisms (GCM) 10K type strain sequencing project: providing services to taxonomists for standard genome sequencing and annotation.</title>
        <authorList>
            <consortium name="The Broad Institute Genomics Platform"/>
            <consortium name="The Broad Institute Genome Sequencing Center for Infectious Disease"/>
            <person name="Wu L."/>
            <person name="Ma J."/>
        </authorList>
    </citation>
    <scope>NUCLEOTIDE SEQUENCE [LARGE SCALE GENOMIC DNA]</scope>
    <source>
        <strain evidence="6">ICMP 6774ER</strain>
    </source>
</reference>
<dbReference type="PROSITE" id="PS50935">
    <property type="entry name" value="SSB"/>
    <property type="match status" value="1"/>
</dbReference>
<dbReference type="InterPro" id="IPR012340">
    <property type="entry name" value="NA-bd_OB-fold"/>
</dbReference>
<sequence length="141" mass="15498">MDRNEVTLVGRLSAKPEERPMPSGDTLTKWRIIVRRRPRARRGGLVDTIQCVTFDPEVAAAVTRMAPREGMEVRGALRCRIYGPPVAKSWRYEVEVHSVVLVPAALPSDPESTAEQLPVSETPEDLASAPPRPVTYLAAVG</sequence>
<dbReference type="Proteomes" id="UP001597368">
    <property type="component" value="Unassembled WGS sequence"/>
</dbReference>
<dbReference type="PROSITE" id="PS50835">
    <property type="entry name" value="IG_LIKE"/>
    <property type="match status" value="1"/>
</dbReference>
<feature type="domain" description="Ig-like" evidence="4">
    <location>
        <begin position="56"/>
        <end position="90"/>
    </location>
</feature>
<evidence type="ECO:0000256" key="1">
    <source>
        <dbReference type="ARBA" id="ARBA00023125"/>
    </source>
</evidence>
<name>A0ABW4TBB9_9ACTN</name>
<dbReference type="Gene3D" id="2.40.50.140">
    <property type="entry name" value="Nucleic acid-binding proteins"/>
    <property type="match status" value="1"/>
</dbReference>
<gene>
    <name evidence="5" type="ORF">ACFSKW_48435</name>
</gene>
<dbReference type="GO" id="GO:0003677">
    <property type="term" value="F:DNA binding"/>
    <property type="evidence" value="ECO:0007669"/>
    <property type="project" value="UniProtKB-KW"/>
</dbReference>
<evidence type="ECO:0000313" key="6">
    <source>
        <dbReference type="Proteomes" id="UP001597368"/>
    </source>
</evidence>
<keyword evidence="6" id="KW-1185">Reference proteome</keyword>
<evidence type="ECO:0000259" key="4">
    <source>
        <dbReference type="PROSITE" id="PS50835"/>
    </source>
</evidence>
<evidence type="ECO:0000313" key="5">
    <source>
        <dbReference type="EMBL" id="MFD1939317.1"/>
    </source>
</evidence>
<protein>
    <submittedName>
        <fullName evidence="5">Single-stranded DNA-binding protein</fullName>
    </submittedName>
</protein>
<feature type="region of interest" description="Disordered" evidence="3">
    <location>
        <begin position="107"/>
        <end position="134"/>
    </location>
</feature>
<keyword evidence="1 2" id="KW-0238">DNA-binding</keyword>
<proteinExistence type="predicted"/>
<dbReference type="Pfam" id="PF00436">
    <property type="entry name" value="SSB"/>
    <property type="match status" value="1"/>
</dbReference>
<dbReference type="EMBL" id="JBHUFV010000081">
    <property type="protein sequence ID" value="MFD1939317.1"/>
    <property type="molecule type" value="Genomic_DNA"/>
</dbReference>
<accession>A0ABW4TBB9</accession>
<organism evidence="5 6">
    <name type="scientific">Nonomuraea mangrovi</name>
    <dbReference type="NCBI Taxonomy" id="2316207"/>
    <lineage>
        <taxon>Bacteria</taxon>
        <taxon>Bacillati</taxon>
        <taxon>Actinomycetota</taxon>
        <taxon>Actinomycetes</taxon>
        <taxon>Streptosporangiales</taxon>
        <taxon>Streptosporangiaceae</taxon>
        <taxon>Nonomuraea</taxon>
    </lineage>
</organism>
<dbReference type="SUPFAM" id="SSF50249">
    <property type="entry name" value="Nucleic acid-binding proteins"/>
    <property type="match status" value="1"/>
</dbReference>
<evidence type="ECO:0000256" key="2">
    <source>
        <dbReference type="PROSITE-ProRule" id="PRU00252"/>
    </source>
</evidence>
<evidence type="ECO:0000256" key="3">
    <source>
        <dbReference type="SAM" id="MobiDB-lite"/>
    </source>
</evidence>
<dbReference type="RefSeq" id="WP_379581488.1">
    <property type="nucleotide sequence ID" value="NZ_JBHUFV010000081.1"/>
</dbReference>